<dbReference type="InterPro" id="IPR022002">
    <property type="entry name" value="ChsH2_Znr"/>
</dbReference>
<protein>
    <recommendedName>
        <fullName evidence="2">ChsH2 rubredoxin-like zinc ribbon domain-containing protein</fullName>
    </recommendedName>
</protein>
<comment type="caution">
    <text evidence="3">The sequence shown here is derived from an EMBL/GenBank/DDBJ whole genome shotgun (WGS) entry which is preliminary data.</text>
</comment>
<keyword evidence="4" id="KW-1185">Reference proteome</keyword>
<organism evidence="3 4">
    <name type="scientific">Arthrobacter ginkgonis</name>
    <dbReference type="NCBI Taxonomy" id="1630594"/>
    <lineage>
        <taxon>Bacteria</taxon>
        <taxon>Bacillati</taxon>
        <taxon>Actinomycetota</taxon>
        <taxon>Actinomycetes</taxon>
        <taxon>Micrococcales</taxon>
        <taxon>Micrococcaceae</taxon>
        <taxon>Arthrobacter</taxon>
    </lineage>
</organism>
<dbReference type="InterPro" id="IPR012340">
    <property type="entry name" value="NA-bd_OB-fold"/>
</dbReference>
<evidence type="ECO:0000256" key="1">
    <source>
        <dbReference type="SAM" id="MobiDB-lite"/>
    </source>
</evidence>
<sequence length="103" mass="10576">MSATIQQCLDCTTLLFPLRLLCPSCGGGRLGPATIEAGTIEHATTLHDGTVLATVRSDGGPALIARLTSPAAAGETVFLTNDPDAGPGHAFVPFTDTPSREDQ</sequence>
<dbReference type="RefSeq" id="WP_345149618.1">
    <property type="nucleotide sequence ID" value="NZ_BAABEO010000009.1"/>
</dbReference>
<dbReference type="Pfam" id="PF12172">
    <property type="entry name" value="zf-ChsH2"/>
    <property type="match status" value="1"/>
</dbReference>
<evidence type="ECO:0000259" key="2">
    <source>
        <dbReference type="Pfam" id="PF12172"/>
    </source>
</evidence>
<evidence type="ECO:0000313" key="3">
    <source>
        <dbReference type="EMBL" id="GAA3677205.1"/>
    </source>
</evidence>
<dbReference type="SUPFAM" id="SSF50249">
    <property type="entry name" value="Nucleic acid-binding proteins"/>
    <property type="match status" value="1"/>
</dbReference>
<feature type="domain" description="ChsH2 rubredoxin-like zinc ribbon" evidence="2">
    <location>
        <begin position="5"/>
        <end position="30"/>
    </location>
</feature>
<proteinExistence type="predicted"/>
<evidence type="ECO:0000313" key="4">
    <source>
        <dbReference type="Proteomes" id="UP001500752"/>
    </source>
</evidence>
<reference evidence="4" key="1">
    <citation type="journal article" date="2019" name="Int. J. Syst. Evol. Microbiol.">
        <title>The Global Catalogue of Microorganisms (GCM) 10K type strain sequencing project: providing services to taxonomists for standard genome sequencing and annotation.</title>
        <authorList>
            <consortium name="The Broad Institute Genomics Platform"/>
            <consortium name="The Broad Institute Genome Sequencing Center for Infectious Disease"/>
            <person name="Wu L."/>
            <person name="Ma J."/>
        </authorList>
    </citation>
    <scope>NUCLEOTIDE SEQUENCE [LARGE SCALE GENOMIC DNA]</scope>
    <source>
        <strain evidence="4">JCM 30742</strain>
    </source>
</reference>
<accession>A0ABP7C5M5</accession>
<dbReference type="Proteomes" id="UP001500752">
    <property type="component" value="Unassembled WGS sequence"/>
</dbReference>
<gene>
    <name evidence="3" type="ORF">GCM10023081_14370</name>
</gene>
<name>A0ABP7C5M5_9MICC</name>
<dbReference type="EMBL" id="BAABEO010000009">
    <property type="protein sequence ID" value="GAA3677205.1"/>
    <property type="molecule type" value="Genomic_DNA"/>
</dbReference>
<feature type="region of interest" description="Disordered" evidence="1">
    <location>
        <begin position="82"/>
        <end position="103"/>
    </location>
</feature>